<comment type="caution">
    <text evidence="2">The sequence shown here is derived from an EMBL/GenBank/DDBJ whole genome shotgun (WGS) entry which is preliminary data.</text>
</comment>
<gene>
    <name evidence="2" type="ORF">PDIGIT_LOCUS14864</name>
</gene>
<protein>
    <submittedName>
        <fullName evidence="2">Uncharacterized protein</fullName>
    </submittedName>
</protein>
<dbReference type="AlphaFoldDB" id="A0A9W4UTQ5"/>
<dbReference type="EMBL" id="CAOQHR010000012">
    <property type="protein sequence ID" value="CAI6341664.1"/>
    <property type="molecule type" value="Genomic_DNA"/>
</dbReference>
<organism evidence="2 3">
    <name type="scientific">Periconia digitata</name>
    <dbReference type="NCBI Taxonomy" id="1303443"/>
    <lineage>
        <taxon>Eukaryota</taxon>
        <taxon>Fungi</taxon>
        <taxon>Dikarya</taxon>
        <taxon>Ascomycota</taxon>
        <taxon>Pezizomycotina</taxon>
        <taxon>Dothideomycetes</taxon>
        <taxon>Pleosporomycetidae</taxon>
        <taxon>Pleosporales</taxon>
        <taxon>Massarineae</taxon>
        <taxon>Periconiaceae</taxon>
        <taxon>Periconia</taxon>
    </lineage>
</organism>
<keyword evidence="3" id="KW-1185">Reference proteome</keyword>
<evidence type="ECO:0000313" key="2">
    <source>
        <dbReference type="EMBL" id="CAI6341664.1"/>
    </source>
</evidence>
<reference evidence="2" key="1">
    <citation type="submission" date="2023-01" db="EMBL/GenBank/DDBJ databases">
        <authorList>
            <person name="Van Ghelder C."/>
            <person name="Rancurel C."/>
        </authorList>
    </citation>
    <scope>NUCLEOTIDE SEQUENCE</scope>
    <source>
        <strain evidence="2">CNCM I-4278</strain>
    </source>
</reference>
<accession>A0A9W4UTQ5</accession>
<feature type="compositionally biased region" description="Acidic residues" evidence="1">
    <location>
        <begin position="121"/>
        <end position="132"/>
    </location>
</feature>
<evidence type="ECO:0000256" key="1">
    <source>
        <dbReference type="SAM" id="MobiDB-lite"/>
    </source>
</evidence>
<name>A0A9W4UTQ5_9PLEO</name>
<dbReference type="Proteomes" id="UP001152607">
    <property type="component" value="Unassembled WGS sequence"/>
</dbReference>
<sequence length="293" mass="34142">MGRFETLNPDTQDQVEAMLPAIAKAFKIDDVKDIIPEDIRMRAWDCERRDHIKDQTEDEPRNWGVQFLRDLQAIARLTKGDIPRLQADLRRKVEKHADNHPWCRLQDIKDLKKKYMSPDVPSEEEPDPEEYVTEYASSPDSYFEELVEQEVPKGMRRPRNHEAYEVRPQPSQKKREKSSRLRRDSEGWERRQKTNRHSVFHSVEDGSSIHGNFTAANPTSRAGSSMINFEGFPSYYQPDVPLESQKLQAELEVAEAELNYARLKVKFFDAKKREESALQGSADQYDSRPSYLG</sequence>
<evidence type="ECO:0000313" key="3">
    <source>
        <dbReference type="Proteomes" id="UP001152607"/>
    </source>
</evidence>
<proteinExistence type="predicted"/>
<feature type="compositionally biased region" description="Basic and acidic residues" evidence="1">
    <location>
        <begin position="178"/>
        <end position="192"/>
    </location>
</feature>
<dbReference type="OrthoDB" id="3781687at2759"/>
<feature type="region of interest" description="Disordered" evidence="1">
    <location>
        <begin position="116"/>
        <end position="198"/>
    </location>
</feature>